<dbReference type="SUPFAM" id="SSF111369">
    <property type="entry name" value="HlyD-like secretion proteins"/>
    <property type="match status" value="1"/>
</dbReference>
<reference evidence="4" key="1">
    <citation type="journal article" date="2020" name="J. ISSAAS">
        <title>Lactobacilli and other gastrointestinal microbiota of Peromyscus leucopus, reservoir host for agents of Lyme disease and other zoonoses in North America.</title>
        <authorList>
            <person name="Milovic A."/>
            <person name="Bassam K."/>
            <person name="Shao H."/>
            <person name="Chatzistamou I."/>
            <person name="Tufts D.M."/>
            <person name="Diuk-Wasser M."/>
            <person name="Barbour A.G."/>
        </authorList>
    </citation>
    <scope>NUCLEOTIDE SEQUENCE</scope>
    <source>
        <strain evidence="4">LL70</strain>
    </source>
</reference>
<feature type="domain" description="CzcB-like C-terminal circularly permuted SH3-like" evidence="3">
    <location>
        <begin position="254"/>
        <end position="317"/>
    </location>
</feature>
<dbReference type="PANTHER" id="PTHR30097">
    <property type="entry name" value="CATION EFFLUX SYSTEM PROTEIN CUSB"/>
    <property type="match status" value="1"/>
</dbReference>
<comment type="similarity">
    <text evidence="1">Belongs to the membrane fusion protein (MFP) (TC 8.A.1) family.</text>
</comment>
<dbReference type="Gene3D" id="2.40.30.170">
    <property type="match status" value="1"/>
</dbReference>
<organism evidence="4">
    <name type="scientific">uncultured Prevotella sp</name>
    <dbReference type="NCBI Taxonomy" id="159272"/>
    <lineage>
        <taxon>Bacteria</taxon>
        <taxon>Pseudomonadati</taxon>
        <taxon>Bacteroidota</taxon>
        <taxon>Bacteroidia</taxon>
        <taxon>Bacteroidales</taxon>
        <taxon>Prevotellaceae</taxon>
        <taxon>Prevotella</taxon>
        <taxon>environmental samples</taxon>
    </lineage>
</organism>
<evidence type="ECO:0000313" key="4">
    <source>
        <dbReference type="EMBL" id="QIM10209.1"/>
    </source>
</evidence>
<protein>
    <submittedName>
        <fullName evidence="4">Cation efflux system protein</fullName>
    </submittedName>
</protein>
<evidence type="ECO:0000256" key="2">
    <source>
        <dbReference type="ARBA" id="ARBA00022448"/>
    </source>
</evidence>
<dbReference type="Pfam" id="PF25975">
    <property type="entry name" value="CzcB_C"/>
    <property type="match status" value="1"/>
</dbReference>
<evidence type="ECO:0000259" key="3">
    <source>
        <dbReference type="Pfam" id="PF25975"/>
    </source>
</evidence>
<sequence length="331" mass="36001">MEAGLKLETVTPGDFTDVIKVAGQIVSPLGDEQTVAATASGIVTFTNGTMTDGSAVRTGQSIVKISAKQLQDGAPGLKAKAEYEVAEREYRRAESLVADKIISVKDFEQIKLRYETAKAAYIGLAERMTDGVVNVVSPINGFVKNRFVKQGDYVNVGDPIVSVTQNRRLQLVADVPERYAKYVKHIGSANFKPAYDKNVYRLSDLNGKLLSYAKTVNQGTSFLPVTFEFDNIGEFVAGSFADVYLLSHPKRDAVSVPVSALTEEQGVYYVYLQAKDNKEVFMKREVSLGMDNGDRVEIVQGLSAGDIVVTKGTYQVKLAASATVIPEGHTH</sequence>
<dbReference type="InterPro" id="IPR058649">
    <property type="entry name" value="CzcB_C"/>
</dbReference>
<dbReference type="Gene3D" id="2.40.420.20">
    <property type="match status" value="1"/>
</dbReference>
<dbReference type="GO" id="GO:0060003">
    <property type="term" value="P:copper ion export"/>
    <property type="evidence" value="ECO:0007669"/>
    <property type="project" value="TreeGrafter"/>
</dbReference>
<dbReference type="InterPro" id="IPR006143">
    <property type="entry name" value="RND_pump_MFP"/>
</dbReference>
<dbReference type="AlphaFoldDB" id="A0A6G8F1Q8"/>
<keyword evidence="2" id="KW-0813">Transport</keyword>
<dbReference type="EMBL" id="MN990733">
    <property type="protein sequence ID" value="QIM10209.1"/>
    <property type="molecule type" value="Genomic_DNA"/>
</dbReference>
<accession>A0A6G8F1Q8</accession>
<evidence type="ECO:0000256" key="1">
    <source>
        <dbReference type="ARBA" id="ARBA00009477"/>
    </source>
</evidence>
<dbReference type="GO" id="GO:0022857">
    <property type="term" value="F:transmembrane transporter activity"/>
    <property type="evidence" value="ECO:0007669"/>
    <property type="project" value="InterPro"/>
</dbReference>
<gene>
    <name evidence="4" type="ORF">Prevot485_3080</name>
</gene>
<dbReference type="InterPro" id="IPR051909">
    <property type="entry name" value="MFP_Cation_Efflux"/>
</dbReference>
<name>A0A6G8F1Q8_9BACT</name>
<dbReference type="GO" id="GO:0015679">
    <property type="term" value="P:plasma membrane copper ion transport"/>
    <property type="evidence" value="ECO:0007669"/>
    <property type="project" value="TreeGrafter"/>
</dbReference>
<dbReference type="Gene3D" id="2.40.50.100">
    <property type="match status" value="1"/>
</dbReference>
<dbReference type="GO" id="GO:0016020">
    <property type="term" value="C:membrane"/>
    <property type="evidence" value="ECO:0007669"/>
    <property type="project" value="InterPro"/>
</dbReference>
<dbReference type="GO" id="GO:0030313">
    <property type="term" value="C:cell envelope"/>
    <property type="evidence" value="ECO:0007669"/>
    <property type="project" value="TreeGrafter"/>
</dbReference>
<dbReference type="NCBIfam" id="TIGR01730">
    <property type="entry name" value="RND_mfp"/>
    <property type="match status" value="1"/>
</dbReference>
<proteinExistence type="inferred from homology"/>
<dbReference type="Gene3D" id="1.10.287.470">
    <property type="entry name" value="Helix hairpin bin"/>
    <property type="match status" value="1"/>
</dbReference>
<dbReference type="PANTHER" id="PTHR30097:SF4">
    <property type="entry name" value="SLR6042 PROTEIN"/>
    <property type="match status" value="1"/>
</dbReference>